<dbReference type="Pfam" id="PF03929">
    <property type="entry name" value="PepSY_TM"/>
    <property type="match status" value="1"/>
</dbReference>
<dbReference type="InterPro" id="IPR039261">
    <property type="entry name" value="FNR_nucleotide-bd"/>
</dbReference>
<keyword evidence="2" id="KW-0472">Membrane</keyword>
<dbReference type="SUPFAM" id="SSF52218">
    <property type="entry name" value="Flavoproteins"/>
    <property type="match status" value="1"/>
</dbReference>
<keyword evidence="1" id="KW-0285">Flavoprotein</keyword>
<dbReference type="OrthoDB" id="9789468at2"/>
<dbReference type="Gene3D" id="3.40.50.360">
    <property type="match status" value="1"/>
</dbReference>
<dbReference type="InterPro" id="IPR029039">
    <property type="entry name" value="Flavoprotein-like_sf"/>
</dbReference>
<keyword evidence="2" id="KW-0812">Transmembrane</keyword>
<dbReference type="SUPFAM" id="SSF63380">
    <property type="entry name" value="Riboflavin synthase domain-like"/>
    <property type="match status" value="1"/>
</dbReference>
<name>A0A1I1EFY7_9BACT</name>
<dbReference type="InterPro" id="IPR008254">
    <property type="entry name" value="Flavodoxin/NO_synth"/>
</dbReference>
<evidence type="ECO:0000259" key="4">
    <source>
        <dbReference type="PROSITE" id="PS51384"/>
    </source>
</evidence>
<feature type="domain" description="Flavodoxin-like" evidence="3">
    <location>
        <begin position="341"/>
        <end position="476"/>
    </location>
</feature>
<dbReference type="PROSITE" id="PS50902">
    <property type="entry name" value="FLAVODOXIN_LIKE"/>
    <property type="match status" value="1"/>
</dbReference>
<dbReference type="InterPro" id="IPR017938">
    <property type="entry name" value="Riboflavin_synthase-like_b-brl"/>
</dbReference>
<reference evidence="5 6" key="1">
    <citation type="submission" date="2016-10" db="EMBL/GenBank/DDBJ databases">
        <authorList>
            <person name="de Groot N.N."/>
        </authorList>
    </citation>
    <scope>NUCLEOTIDE SEQUENCE [LARGE SCALE GENOMIC DNA]</scope>
    <source>
        <strain evidence="5 6">DSM 6793</strain>
    </source>
</reference>
<dbReference type="Gene3D" id="2.40.30.10">
    <property type="entry name" value="Translation factors"/>
    <property type="match status" value="1"/>
</dbReference>
<dbReference type="GO" id="GO:0005829">
    <property type="term" value="C:cytosol"/>
    <property type="evidence" value="ECO:0007669"/>
    <property type="project" value="TreeGrafter"/>
</dbReference>
<dbReference type="Pfam" id="PF00258">
    <property type="entry name" value="Flavodoxin_1"/>
    <property type="match status" value="1"/>
</dbReference>
<dbReference type="Proteomes" id="UP000199514">
    <property type="component" value="Unassembled WGS sequence"/>
</dbReference>
<dbReference type="AlphaFoldDB" id="A0A1I1EFY7"/>
<dbReference type="InterPro" id="IPR001433">
    <property type="entry name" value="OxRdtase_FAD/NAD-bd"/>
</dbReference>
<feature type="transmembrane region" description="Helical" evidence="2">
    <location>
        <begin position="172"/>
        <end position="195"/>
    </location>
</feature>
<dbReference type="InterPro" id="IPR017927">
    <property type="entry name" value="FAD-bd_FR_type"/>
</dbReference>
<dbReference type="GO" id="GO:0050660">
    <property type="term" value="F:flavin adenine dinucleotide binding"/>
    <property type="evidence" value="ECO:0007669"/>
    <property type="project" value="TreeGrafter"/>
</dbReference>
<feature type="transmembrane region" description="Helical" evidence="2">
    <location>
        <begin position="298"/>
        <end position="319"/>
    </location>
</feature>
<sequence length="730" mass="82274">MTLSIWRYAHLTLAAFSFAFLLIVSLTGTLLAVSAAQERMSPLRVHDLQNLTLAQTLPILRKAYPEITEININHNQQVTLQGIDADGNDINAYIDPSTGQILGKAQKPAEWVQWVTALHRSLFLHETGRLIVGITSFCLLLITLSGLVLFVQRQQGLKRFFAKIPKDGWAQYYHVTAGRLLLVPILLIALTGSYLSAERFEIFGKEKIKHNITPPSDAPEKPLNMADFEGFKAINWAQVQSIEFPFAPDPEEYFTIKLQDREVVIDQFTGKILSQVFYNKTTMLANLSLDLHTGRTNLGWAVVLGLVSLNMLFFVYSGFAMTYRRLRTRVRNPYTAAEAEYILLVGSENGSTRRFANAIHTQLLQAGLHVHLTDLNNYQTFPKAKHLLIFAATHGLGDAPSNARKFATLLPQITQNQTINFAIVGFGSKAYPDFCGYAKEIQTLLAGQTWANALLPLHTVNDKSAQDFTTWVKALNAATNLTLSQNQDTYFQKPKHLRTLRVISKTTVTEQDQTFILTLRPPFWSRFESGDLLAIYPQQQERLYSVAKIGRDIQLIIKLHESGLGSGFLNNLKIGDTFRARLVRNVAFHWPEAAPAVLMIANGTGIAPFWGMIAQNKKHTEAYLYAGFRHATPLVQQYQQMATAQQNISQVKTHQFAFSREKDPKYVMDLLQKDTDLVADLLTRGGVIMICGSWAMQRDVETMLNQMLKSRNAHDVAYYKNNNQILTDCY</sequence>
<dbReference type="InterPro" id="IPR005625">
    <property type="entry name" value="PepSY-ass_TM"/>
</dbReference>
<evidence type="ECO:0000313" key="6">
    <source>
        <dbReference type="Proteomes" id="UP000199514"/>
    </source>
</evidence>
<dbReference type="Gene3D" id="3.40.50.80">
    <property type="entry name" value="Nucleotide-binding domain of ferredoxin-NADP reductase (FNR) module"/>
    <property type="match status" value="1"/>
</dbReference>
<proteinExistence type="predicted"/>
<evidence type="ECO:0000256" key="2">
    <source>
        <dbReference type="SAM" id="Phobius"/>
    </source>
</evidence>
<evidence type="ECO:0000259" key="3">
    <source>
        <dbReference type="PROSITE" id="PS50902"/>
    </source>
</evidence>
<gene>
    <name evidence="5" type="ORF">SAMN05421780_101705</name>
</gene>
<accession>A0A1I1EFY7</accession>
<organism evidence="5 6">
    <name type="scientific">Flexibacter flexilis DSM 6793</name>
    <dbReference type="NCBI Taxonomy" id="927664"/>
    <lineage>
        <taxon>Bacteria</taxon>
        <taxon>Pseudomonadati</taxon>
        <taxon>Bacteroidota</taxon>
        <taxon>Cytophagia</taxon>
        <taxon>Cytophagales</taxon>
        <taxon>Flexibacteraceae</taxon>
        <taxon>Flexibacter</taxon>
    </lineage>
</organism>
<dbReference type="Pfam" id="PF00175">
    <property type="entry name" value="NAD_binding_1"/>
    <property type="match status" value="1"/>
</dbReference>
<dbReference type="SUPFAM" id="SSF52343">
    <property type="entry name" value="Ferredoxin reductase-like, C-terminal NADP-linked domain"/>
    <property type="match status" value="1"/>
</dbReference>
<dbReference type="GO" id="GO:0010181">
    <property type="term" value="F:FMN binding"/>
    <property type="evidence" value="ECO:0007669"/>
    <property type="project" value="InterPro"/>
</dbReference>
<dbReference type="GO" id="GO:0016491">
    <property type="term" value="F:oxidoreductase activity"/>
    <property type="evidence" value="ECO:0007669"/>
    <property type="project" value="InterPro"/>
</dbReference>
<dbReference type="PANTHER" id="PTHR19384">
    <property type="entry name" value="NITRIC OXIDE SYNTHASE-RELATED"/>
    <property type="match status" value="1"/>
</dbReference>
<evidence type="ECO:0000256" key="1">
    <source>
        <dbReference type="ARBA" id="ARBA00022630"/>
    </source>
</evidence>
<dbReference type="STRING" id="927664.SAMN05421780_101705"/>
<keyword evidence="2" id="KW-1133">Transmembrane helix</keyword>
<dbReference type="RefSeq" id="WP_091507364.1">
    <property type="nucleotide sequence ID" value="NZ_FOLE01000001.1"/>
</dbReference>
<feature type="domain" description="FAD-binding FR-type" evidence="4">
    <location>
        <begin position="495"/>
        <end position="591"/>
    </location>
</feature>
<feature type="transmembrane region" description="Helical" evidence="2">
    <location>
        <begin position="130"/>
        <end position="151"/>
    </location>
</feature>
<dbReference type="EMBL" id="FOLE01000001">
    <property type="protein sequence ID" value="SFB83863.1"/>
    <property type="molecule type" value="Genomic_DNA"/>
</dbReference>
<protein>
    <submittedName>
        <fullName evidence="5">Sulfite reductase (NADPH) flavoprotein alpha-component</fullName>
    </submittedName>
</protein>
<keyword evidence="6" id="KW-1185">Reference proteome</keyword>
<evidence type="ECO:0000313" key="5">
    <source>
        <dbReference type="EMBL" id="SFB83863.1"/>
    </source>
</evidence>
<dbReference type="PROSITE" id="PS51384">
    <property type="entry name" value="FAD_FR"/>
    <property type="match status" value="1"/>
</dbReference>